<evidence type="ECO:0000313" key="11">
    <source>
        <dbReference type="EMBL" id="KRM08734.1"/>
    </source>
</evidence>
<dbReference type="InterPro" id="IPR036393">
    <property type="entry name" value="AceGlu_kinase-like_sf"/>
</dbReference>
<dbReference type="Pfam" id="PF00696">
    <property type="entry name" value="AA_kinase"/>
    <property type="match status" value="1"/>
</dbReference>
<dbReference type="PANTHER" id="PTHR30409:SF1">
    <property type="entry name" value="CARBAMATE KINASE-RELATED"/>
    <property type="match status" value="1"/>
</dbReference>
<dbReference type="eggNOG" id="COG0549">
    <property type="taxonomic scope" value="Bacteria"/>
</dbReference>
<dbReference type="NCBIfam" id="NF009007">
    <property type="entry name" value="PRK12352.1"/>
    <property type="match status" value="1"/>
</dbReference>
<reference evidence="11 13" key="2">
    <citation type="journal article" date="2015" name="Genome Announc.">
        <title>Expanding the biotechnology potential of lactobacilli through comparative genomics of 213 strains and associated genera.</title>
        <authorList>
            <person name="Sun Z."/>
            <person name="Harris H.M."/>
            <person name="McCann A."/>
            <person name="Guo C."/>
            <person name="Argimon S."/>
            <person name="Zhang W."/>
            <person name="Yang X."/>
            <person name="Jeffery I.B."/>
            <person name="Cooney J.C."/>
            <person name="Kagawa T.F."/>
            <person name="Liu W."/>
            <person name="Song Y."/>
            <person name="Salvetti E."/>
            <person name="Wrobel A."/>
            <person name="Rasinkangas P."/>
            <person name="Parkhill J."/>
            <person name="Rea M.C."/>
            <person name="O'Sullivan O."/>
            <person name="Ritari J."/>
            <person name="Douillard F.P."/>
            <person name="Paul Ross R."/>
            <person name="Yang R."/>
            <person name="Briner A.E."/>
            <person name="Felis G.E."/>
            <person name="de Vos W.M."/>
            <person name="Barrangou R."/>
            <person name="Klaenhammer T.R."/>
            <person name="Caufield P.W."/>
            <person name="Cui Y."/>
            <person name="Zhang H."/>
            <person name="O'Toole P.W."/>
        </authorList>
    </citation>
    <scope>NUCLEOTIDE SEQUENCE [LARGE SCALE GENOMIC DNA]</scope>
    <source>
        <strain evidence="11 13">DSM 18382</strain>
    </source>
</reference>
<dbReference type="Proteomes" id="UP000019488">
    <property type="component" value="Unassembled WGS sequence"/>
</dbReference>
<dbReference type="GO" id="GO:0008804">
    <property type="term" value="F:carbamate kinase activity"/>
    <property type="evidence" value="ECO:0007669"/>
    <property type="project" value="UniProtKB-EC"/>
</dbReference>
<keyword evidence="4" id="KW-0056">Arginine metabolism</keyword>
<dbReference type="EMBL" id="BAKI01000017">
    <property type="protein sequence ID" value="GAF36802.1"/>
    <property type="molecule type" value="Genomic_DNA"/>
</dbReference>
<dbReference type="GO" id="GO:0019546">
    <property type="term" value="P:L-arginine deiminase pathway"/>
    <property type="evidence" value="ECO:0007669"/>
    <property type="project" value="TreeGrafter"/>
</dbReference>
<dbReference type="PATRIC" id="fig|1423743.5.peg.51"/>
<comment type="similarity">
    <text evidence="2 8">Belongs to the carbamate kinase family.</text>
</comment>
<proteinExistence type="inferred from homology"/>
<evidence type="ECO:0000256" key="2">
    <source>
        <dbReference type="ARBA" id="ARBA00011066"/>
    </source>
</evidence>
<dbReference type="InterPro" id="IPR003964">
    <property type="entry name" value="Carb_kinase"/>
</dbReference>
<dbReference type="GO" id="GO:0005829">
    <property type="term" value="C:cytosol"/>
    <property type="evidence" value="ECO:0007669"/>
    <property type="project" value="TreeGrafter"/>
</dbReference>
<dbReference type="PANTHER" id="PTHR30409">
    <property type="entry name" value="CARBAMATE KINASE"/>
    <property type="match status" value="1"/>
</dbReference>
<dbReference type="UniPathway" id="UPA00996">
    <property type="reaction ID" value="UER00366"/>
</dbReference>
<reference evidence="10" key="1">
    <citation type="journal article" date="2014" name="Genome Announc.">
        <title>Draft Genome Sequences of Two Lactobacillus Strains, L. farraginis JCM 14108T and L. composti JCM 14202T, Isolated from Compost of Distilled Shochu Residue.</title>
        <authorList>
            <person name="Yuki M."/>
            <person name="Oshima K."/>
            <person name="Suda W."/>
            <person name="Kitahara M."/>
            <person name="Kitamura K."/>
            <person name="Iida T."/>
            <person name="Hattori M."/>
            <person name="Ohkuma M."/>
        </authorList>
    </citation>
    <scope>NUCLEOTIDE SEQUENCE [LARGE SCALE GENOMIC DNA]</scope>
    <source>
        <strain evidence="10">JCM 14108</strain>
    </source>
</reference>
<dbReference type="FunFam" id="3.40.1160.10:FF:000007">
    <property type="entry name" value="Carbamate kinase"/>
    <property type="match status" value="1"/>
</dbReference>
<gene>
    <name evidence="11" type="ORF">FD41_GL000051</name>
    <name evidence="10" type="ORF">JCM14108_1789</name>
</gene>
<dbReference type="Gene3D" id="3.40.1160.10">
    <property type="entry name" value="Acetylglutamate kinase-like"/>
    <property type="match status" value="1"/>
</dbReference>
<dbReference type="InterPro" id="IPR001048">
    <property type="entry name" value="Asp/Glu/Uridylate_kinase"/>
</dbReference>
<organism evidence="10 12">
    <name type="scientific">Lentilactobacillus farraginis DSM 18382 = JCM 14108</name>
    <dbReference type="NCBI Taxonomy" id="1423743"/>
    <lineage>
        <taxon>Bacteria</taxon>
        <taxon>Bacillati</taxon>
        <taxon>Bacillota</taxon>
        <taxon>Bacilli</taxon>
        <taxon>Lactobacillales</taxon>
        <taxon>Lactobacillaceae</taxon>
        <taxon>Lentilactobacillus</taxon>
    </lineage>
</organism>
<keyword evidence="6 8" id="KW-0418">Kinase</keyword>
<dbReference type="RefSeq" id="WP_035179779.1">
    <property type="nucleotide sequence ID" value="NZ_AZFY01000073.1"/>
</dbReference>
<protein>
    <recommendedName>
        <fullName evidence="3 8">Carbamate kinase</fullName>
    </recommendedName>
</protein>
<dbReference type="CDD" id="cd04235">
    <property type="entry name" value="AAK_CK"/>
    <property type="match status" value="1"/>
</dbReference>
<evidence type="ECO:0000256" key="5">
    <source>
        <dbReference type="ARBA" id="ARBA00022679"/>
    </source>
</evidence>
<evidence type="ECO:0000256" key="6">
    <source>
        <dbReference type="ARBA" id="ARBA00022777"/>
    </source>
</evidence>
<dbReference type="EMBL" id="AZFY01000073">
    <property type="protein sequence ID" value="KRM08734.1"/>
    <property type="molecule type" value="Genomic_DNA"/>
</dbReference>
<evidence type="ECO:0000259" key="9">
    <source>
        <dbReference type="Pfam" id="PF00696"/>
    </source>
</evidence>
<accession>X0PI80</accession>
<dbReference type="PIRSF" id="PIRSF000723">
    <property type="entry name" value="Carbamate_kin"/>
    <property type="match status" value="1"/>
</dbReference>
<dbReference type="Proteomes" id="UP000051966">
    <property type="component" value="Unassembled WGS sequence"/>
</dbReference>
<evidence type="ECO:0000313" key="13">
    <source>
        <dbReference type="Proteomes" id="UP000051966"/>
    </source>
</evidence>
<evidence type="ECO:0000256" key="4">
    <source>
        <dbReference type="ARBA" id="ARBA00022503"/>
    </source>
</evidence>
<keyword evidence="13" id="KW-1185">Reference proteome</keyword>
<comment type="pathway">
    <text evidence="1">Metabolic intermediate metabolism; carbamoyl phosphate degradation; CO(2) and NH(3) from carbamoyl phosphate: step 1/1.</text>
</comment>
<dbReference type="STRING" id="1423743.FD41_GL000051"/>
<feature type="domain" description="Aspartate/glutamate/uridylate kinase" evidence="9">
    <location>
        <begin position="3"/>
        <end position="293"/>
    </location>
</feature>
<evidence type="ECO:0000313" key="12">
    <source>
        <dbReference type="Proteomes" id="UP000019488"/>
    </source>
</evidence>
<evidence type="ECO:0000256" key="8">
    <source>
        <dbReference type="PIRNR" id="PIRNR000723"/>
    </source>
</evidence>
<evidence type="ECO:0000256" key="7">
    <source>
        <dbReference type="ARBA" id="ARBA00048467"/>
    </source>
</evidence>
<dbReference type="OrthoDB" id="9766717at2"/>
<dbReference type="SUPFAM" id="SSF53633">
    <property type="entry name" value="Carbamate kinase-like"/>
    <property type="match status" value="1"/>
</dbReference>
<name>X0PI80_9LACO</name>
<comment type="catalytic activity">
    <reaction evidence="7">
        <text>hydrogencarbonate + NH4(+) + ATP = carbamoyl phosphate + ADP + H2O + H(+)</text>
        <dbReference type="Rhea" id="RHEA:10152"/>
        <dbReference type="ChEBI" id="CHEBI:15377"/>
        <dbReference type="ChEBI" id="CHEBI:15378"/>
        <dbReference type="ChEBI" id="CHEBI:17544"/>
        <dbReference type="ChEBI" id="CHEBI:28938"/>
        <dbReference type="ChEBI" id="CHEBI:30616"/>
        <dbReference type="ChEBI" id="CHEBI:58228"/>
        <dbReference type="ChEBI" id="CHEBI:456216"/>
        <dbReference type="EC" id="2.7.2.2"/>
    </reaction>
</comment>
<evidence type="ECO:0000256" key="1">
    <source>
        <dbReference type="ARBA" id="ARBA00005118"/>
    </source>
</evidence>
<keyword evidence="5 8" id="KW-0808">Transferase</keyword>
<sequence>MAKRVVVAMGGSAILKRNQKPEFDVQMENVKRNAEEIAKIEAMDYEVVLTHGNVPQVGNILRQNEIAKDVVPASPLDACNGESQGYIGYMLEQSLKNVLKKNRSSANVVTLLTEVEVDLEDPAFENPSKPIGIFYSEEQAKYLRAKKNWLMVENKEHGYRRVVPSPNPSMIHGVDSVIHLLEQNNIVIAAGGGGIPVYQTEDGFLAGVEAVIDKDLTGRKLAEQVGADIFMILTDESTVSVKDNRNREKSLRDVSVDEAQAYLQSGQITSERMKSKVAAGIEFAKIGGTSIICALDEAGLALEGKVGTHINCT</sequence>
<dbReference type="PRINTS" id="PR01469">
    <property type="entry name" value="CARBMTKINASE"/>
</dbReference>
<evidence type="ECO:0000256" key="3">
    <source>
        <dbReference type="ARBA" id="ARBA00013070"/>
    </source>
</evidence>
<comment type="caution">
    <text evidence="10">The sequence shown here is derived from an EMBL/GenBank/DDBJ whole genome shotgun (WGS) entry which is preliminary data.</text>
</comment>
<dbReference type="AlphaFoldDB" id="X0PI80"/>
<evidence type="ECO:0000313" key="10">
    <source>
        <dbReference type="EMBL" id="GAF36802.1"/>
    </source>
</evidence>